<accession>A0A412K5Y2</accession>
<gene>
    <name evidence="1" type="ORF">DWX79_09420</name>
</gene>
<protein>
    <submittedName>
        <fullName evidence="1">Uncharacterized protein</fullName>
    </submittedName>
</protein>
<dbReference type="Proteomes" id="UP000285462">
    <property type="component" value="Unassembled WGS sequence"/>
</dbReference>
<reference evidence="1 2" key="1">
    <citation type="submission" date="2018-08" db="EMBL/GenBank/DDBJ databases">
        <title>A genome reference for cultivated species of the human gut microbiota.</title>
        <authorList>
            <person name="Zou Y."/>
            <person name="Xue W."/>
            <person name="Luo G."/>
        </authorList>
    </citation>
    <scope>NUCLEOTIDE SEQUENCE [LARGE SCALE GENOMIC DNA]</scope>
    <source>
        <strain evidence="1 2">AF21-27</strain>
    </source>
</reference>
<proteinExistence type="predicted"/>
<sequence>MDEKSSVQEPESVEKKLLLLDLRRIIWLAPLGLLLTFALLATMHFSKRDLTLEGSSLIDFKNSFFGQIWADAVNIVPEDSDPLTWLLTFLTFDVAIVVVIVMDGKSRIKGTIELFSSASIGTSIVILFLTGMLSPCLMDRNGTFIGLVSILFISVWACILANASRILTEEERITLVTEEQKKKLESDATALRERLSNGIDSRFGEKTNIKWFQRLKAPVLLVFVPYFLVLAAFFAAVPASVEKEVSVPLFIYFVRALGQVSIMQIVGFICQFLCCVLICSSAITAILVPMLLDVVVGTETQPFFRKVEQIVWLMIVSFYIPVVHLGVLCSLWSPWPKFLSASGIVLTIALVVICLCSLFLISLPWFCTSKKNSLCYWINKLFDRYRHYSFHKSLRRITENLQRMEDFGSATPVFGLKRKEIQDEDLANAPALDVEQSLDERLAVLERQTAALLNATQRLELSTSRMKKKNSVRCLFSRFNSADRSSGV</sequence>
<dbReference type="AlphaFoldDB" id="A0A412K5Y2"/>
<comment type="caution">
    <text evidence="1">The sequence shown here is derived from an EMBL/GenBank/DDBJ whole genome shotgun (WGS) entry which is preliminary data.</text>
</comment>
<evidence type="ECO:0000313" key="2">
    <source>
        <dbReference type="Proteomes" id="UP000285462"/>
    </source>
</evidence>
<organism evidence="1 2">
    <name type="scientific">Bifidobacterium adolescentis</name>
    <dbReference type="NCBI Taxonomy" id="1680"/>
    <lineage>
        <taxon>Bacteria</taxon>
        <taxon>Bacillati</taxon>
        <taxon>Actinomycetota</taxon>
        <taxon>Actinomycetes</taxon>
        <taxon>Bifidobacteriales</taxon>
        <taxon>Bifidobacteriaceae</taxon>
        <taxon>Bifidobacterium</taxon>
    </lineage>
</organism>
<dbReference type="EMBL" id="QRVT01000010">
    <property type="protein sequence ID" value="RGS63874.1"/>
    <property type="molecule type" value="Genomic_DNA"/>
</dbReference>
<name>A0A412K5Y2_BIFAD</name>
<dbReference type="RefSeq" id="WP_117760263.1">
    <property type="nucleotide sequence ID" value="NZ_CP024959.1"/>
</dbReference>
<evidence type="ECO:0000313" key="1">
    <source>
        <dbReference type="EMBL" id="RGS63874.1"/>
    </source>
</evidence>